<accession>A0A4P9YYU1</accession>
<feature type="region of interest" description="Disordered" evidence="1">
    <location>
        <begin position="106"/>
        <end position="145"/>
    </location>
</feature>
<dbReference type="PRINTS" id="PR01301">
    <property type="entry name" value="RGSPROTEIN"/>
</dbReference>
<dbReference type="InterPro" id="IPR044926">
    <property type="entry name" value="RGS_subdomain_2"/>
</dbReference>
<reference evidence="5" key="1">
    <citation type="journal article" date="2018" name="Nat. Microbiol.">
        <title>Leveraging single-cell genomics to expand the fungal tree of life.</title>
        <authorList>
            <person name="Ahrendt S.R."/>
            <person name="Quandt C.A."/>
            <person name="Ciobanu D."/>
            <person name="Clum A."/>
            <person name="Salamov A."/>
            <person name="Andreopoulos B."/>
            <person name="Cheng J.F."/>
            <person name="Woyke T."/>
            <person name="Pelin A."/>
            <person name="Henrissat B."/>
            <person name="Reynolds N.K."/>
            <person name="Benny G.L."/>
            <person name="Smith M.E."/>
            <person name="James T.Y."/>
            <person name="Grigoriev I.V."/>
        </authorList>
    </citation>
    <scope>NUCLEOTIDE SEQUENCE [LARGE SCALE GENOMIC DNA]</scope>
    <source>
        <strain evidence="5">Benny S71-1</strain>
    </source>
</reference>
<name>A0A4P9YYU1_9FUNG</name>
<evidence type="ECO:0000256" key="1">
    <source>
        <dbReference type="SAM" id="MobiDB-lite"/>
    </source>
</evidence>
<feature type="transmembrane region" description="Helical" evidence="2">
    <location>
        <begin position="347"/>
        <end position="373"/>
    </location>
</feature>
<dbReference type="Pfam" id="PF00615">
    <property type="entry name" value="RGS"/>
    <property type="match status" value="1"/>
</dbReference>
<sequence>MVDAALYGATLGVWVLIVLLSLWIFYMLRQDSALEHRSVPLTIFSSIVSVSLTIFYMLRMFAAALTLVQRKSSTFARSLAARKSFGSLLHSPSLASLAQRSNSMRSRSYSGSQSIGSNGTAISGDRRRRPRSPVPPVPPLPAFLRDGTMLMPTVPEQRHIAHAHSFSSDATTIQIDNDHPRAPSHVAEPVLSPIAAETIYENSAAKGDSIGGVLEVLERDFCYRHRVWVSTRSIFKVILALTGLFLLSTSIAFGASTRMRSGIRDSTDCRFGPEFYPMHVFTLLYSLCALPAMLMIYYRTADTYGLLVELCVTAASGALLSVLQLVMSISPRVRGRVEEMQPLGNWLAFYLVAAHLLTVISPTAVVWVSTYLLRESTSEDEFINVLHRPSEFQKFCEFAISEFSVENPLFYDRCRSVMEDNHQGRRHCSAQTREELRKIYDVFLQPHAPLEVNLPYHLRNAIAAQVHEDRWSPSMFEGARWEIWRLMYRHSYPRYVRRRSTKR</sequence>
<keyword evidence="2" id="KW-1133">Transmembrane helix</keyword>
<feature type="compositionally biased region" description="Pro residues" evidence="1">
    <location>
        <begin position="132"/>
        <end position="141"/>
    </location>
</feature>
<feature type="compositionally biased region" description="Low complexity" evidence="1">
    <location>
        <begin position="106"/>
        <end position="119"/>
    </location>
</feature>
<keyword evidence="2" id="KW-0472">Membrane</keyword>
<dbReference type="PANTHER" id="PTHR10845:SF192">
    <property type="entry name" value="DOUBLE HIT, ISOFORM B"/>
    <property type="match status" value="1"/>
</dbReference>
<dbReference type="Proteomes" id="UP000278143">
    <property type="component" value="Unassembled WGS sequence"/>
</dbReference>
<dbReference type="SMART" id="SM00315">
    <property type="entry name" value="RGS"/>
    <property type="match status" value="1"/>
</dbReference>
<dbReference type="PANTHER" id="PTHR10845">
    <property type="entry name" value="REGULATOR OF G PROTEIN SIGNALING"/>
    <property type="match status" value="1"/>
</dbReference>
<feature type="transmembrane region" description="Helical" evidence="2">
    <location>
        <begin position="7"/>
        <end position="26"/>
    </location>
</feature>
<organism evidence="4 5">
    <name type="scientific">Syncephalis pseudoplumigaleata</name>
    <dbReference type="NCBI Taxonomy" id="1712513"/>
    <lineage>
        <taxon>Eukaryota</taxon>
        <taxon>Fungi</taxon>
        <taxon>Fungi incertae sedis</taxon>
        <taxon>Zoopagomycota</taxon>
        <taxon>Zoopagomycotina</taxon>
        <taxon>Zoopagomycetes</taxon>
        <taxon>Zoopagales</taxon>
        <taxon>Piptocephalidaceae</taxon>
        <taxon>Syncephalis</taxon>
    </lineage>
</organism>
<feature type="transmembrane region" description="Helical" evidence="2">
    <location>
        <begin position="234"/>
        <end position="255"/>
    </location>
</feature>
<dbReference type="EMBL" id="KZ989815">
    <property type="protein sequence ID" value="RKP25277.1"/>
    <property type="molecule type" value="Genomic_DNA"/>
</dbReference>
<keyword evidence="2" id="KW-0812">Transmembrane</keyword>
<feature type="domain" description="RGS" evidence="3">
    <location>
        <begin position="381"/>
        <end position="503"/>
    </location>
</feature>
<dbReference type="InterPro" id="IPR036305">
    <property type="entry name" value="RGS_sf"/>
</dbReference>
<dbReference type="Gene3D" id="1.10.167.10">
    <property type="entry name" value="Regulator of G-protein Signalling 4, domain 2"/>
    <property type="match status" value="1"/>
</dbReference>
<keyword evidence="5" id="KW-1185">Reference proteome</keyword>
<evidence type="ECO:0000313" key="4">
    <source>
        <dbReference type="EMBL" id="RKP25277.1"/>
    </source>
</evidence>
<evidence type="ECO:0000256" key="2">
    <source>
        <dbReference type="SAM" id="Phobius"/>
    </source>
</evidence>
<gene>
    <name evidence="4" type="ORF">SYNPS1DRAFT_22737</name>
</gene>
<dbReference type="InterPro" id="IPR016137">
    <property type="entry name" value="RGS"/>
</dbReference>
<evidence type="ECO:0000259" key="3">
    <source>
        <dbReference type="PROSITE" id="PS50132"/>
    </source>
</evidence>
<feature type="transmembrane region" description="Helical" evidence="2">
    <location>
        <begin position="304"/>
        <end position="327"/>
    </location>
</feature>
<dbReference type="OrthoDB" id="5591692at2759"/>
<dbReference type="AlphaFoldDB" id="A0A4P9YYU1"/>
<dbReference type="SUPFAM" id="SSF48097">
    <property type="entry name" value="Regulator of G-protein signaling, RGS"/>
    <property type="match status" value="1"/>
</dbReference>
<evidence type="ECO:0000313" key="5">
    <source>
        <dbReference type="Proteomes" id="UP000278143"/>
    </source>
</evidence>
<dbReference type="PROSITE" id="PS50132">
    <property type="entry name" value="RGS"/>
    <property type="match status" value="1"/>
</dbReference>
<feature type="transmembrane region" description="Helical" evidence="2">
    <location>
        <begin position="46"/>
        <end position="68"/>
    </location>
</feature>
<dbReference type="CDD" id="cd07440">
    <property type="entry name" value="RGS"/>
    <property type="match status" value="1"/>
</dbReference>
<feature type="transmembrane region" description="Helical" evidence="2">
    <location>
        <begin position="275"/>
        <end position="297"/>
    </location>
</feature>
<protein>
    <recommendedName>
        <fullName evidence="3">RGS domain-containing protein</fullName>
    </recommendedName>
</protein>
<proteinExistence type="predicted"/>